<dbReference type="CDD" id="cd00371">
    <property type="entry name" value="HMA"/>
    <property type="match status" value="1"/>
</dbReference>
<organism evidence="2 3">
    <name type="scientific">Aliiruegeria haliotis</name>
    <dbReference type="NCBI Taxonomy" id="1280846"/>
    <lineage>
        <taxon>Bacteria</taxon>
        <taxon>Pseudomonadati</taxon>
        <taxon>Pseudomonadota</taxon>
        <taxon>Alphaproteobacteria</taxon>
        <taxon>Rhodobacterales</taxon>
        <taxon>Roseobacteraceae</taxon>
        <taxon>Aliiruegeria</taxon>
    </lineage>
</organism>
<reference evidence="2 3" key="1">
    <citation type="submission" date="2018-03" db="EMBL/GenBank/DDBJ databases">
        <title>Genomic Encyclopedia of Archaeal and Bacterial Type Strains, Phase II (KMG-II): from individual species to whole genera.</title>
        <authorList>
            <person name="Goeker M."/>
        </authorList>
    </citation>
    <scope>NUCLEOTIDE SEQUENCE [LARGE SCALE GENOMIC DNA]</scope>
    <source>
        <strain evidence="2 3">DSM 29328</strain>
    </source>
</reference>
<dbReference type="PROSITE" id="PS50846">
    <property type="entry name" value="HMA_2"/>
    <property type="match status" value="1"/>
</dbReference>
<dbReference type="RefSeq" id="WP_106204772.1">
    <property type="nucleotide sequence ID" value="NZ_PVTD01000003.1"/>
</dbReference>
<sequence>MRFNVPEMSCGHCTAAIETALKMLDASADVTCDLEARIVSVTTTQPPEAIRTALDEVGFEATPV</sequence>
<evidence type="ECO:0000259" key="1">
    <source>
        <dbReference type="PROSITE" id="PS50846"/>
    </source>
</evidence>
<gene>
    <name evidence="2" type="ORF">CLV78_103268</name>
</gene>
<keyword evidence="3" id="KW-1185">Reference proteome</keyword>
<dbReference type="InterPro" id="IPR036163">
    <property type="entry name" value="HMA_dom_sf"/>
</dbReference>
<dbReference type="SUPFAM" id="SSF55008">
    <property type="entry name" value="HMA, heavy metal-associated domain"/>
    <property type="match status" value="1"/>
</dbReference>
<comment type="caution">
    <text evidence="2">The sequence shown here is derived from an EMBL/GenBank/DDBJ whole genome shotgun (WGS) entry which is preliminary data.</text>
</comment>
<dbReference type="Proteomes" id="UP000239480">
    <property type="component" value="Unassembled WGS sequence"/>
</dbReference>
<dbReference type="InterPro" id="IPR006121">
    <property type="entry name" value="HMA_dom"/>
</dbReference>
<protein>
    <submittedName>
        <fullName evidence="2">Copper chaperone</fullName>
    </submittedName>
</protein>
<evidence type="ECO:0000313" key="2">
    <source>
        <dbReference type="EMBL" id="PRY24402.1"/>
    </source>
</evidence>
<evidence type="ECO:0000313" key="3">
    <source>
        <dbReference type="Proteomes" id="UP000239480"/>
    </source>
</evidence>
<feature type="domain" description="HMA" evidence="1">
    <location>
        <begin position="1"/>
        <end position="62"/>
    </location>
</feature>
<name>A0A2T0RTC8_9RHOB</name>
<dbReference type="OrthoDB" id="9801832at2"/>
<dbReference type="Gene3D" id="3.30.70.100">
    <property type="match status" value="1"/>
</dbReference>
<dbReference type="Pfam" id="PF00403">
    <property type="entry name" value="HMA"/>
    <property type="match status" value="1"/>
</dbReference>
<dbReference type="EMBL" id="PVTD01000003">
    <property type="protein sequence ID" value="PRY24402.1"/>
    <property type="molecule type" value="Genomic_DNA"/>
</dbReference>
<proteinExistence type="predicted"/>
<accession>A0A2T0RTC8</accession>
<dbReference type="GO" id="GO:0046872">
    <property type="term" value="F:metal ion binding"/>
    <property type="evidence" value="ECO:0007669"/>
    <property type="project" value="InterPro"/>
</dbReference>
<dbReference type="AlphaFoldDB" id="A0A2T0RTC8"/>